<evidence type="ECO:0000313" key="3">
    <source>
        <dbReference type="Proteomes" id="UP000327493"/>
    </source>
</evidence>
<protein>
    <recommendedName>
        <fullName evidence="1">DUF6729 domain-containing protein</fullName>
    </recommendedName>
</protein>
<dbReference type="PANTHER" id="PTHR24401">
    <property type="entry name" value="SI:CH211-243P7.3-RELATED"/>
    <property type="match status" value="1"/>
</dbReference>
<dbReference type="EMBL" id="VOFY01002045">
    <property type="protein sequence ID" value="KAA8577746.1"/>
    <property type="molecule type" value="Genomic_DNA"/>
</dbReference>
<feature type="non-terminal residue" evidence="2">
    <location>
        <position position="43"/>
    </location>
</feature>
<dbReference type="AlphaFoldDB" id="A0A5J5CB88"/>
<proteinExistence type="predicted"/>
<dbReference type="InterPro" id="IPR046616">
    <property type="entry name" value="DUF6729"/>
</dbReference>
<organism evidence="2 3">
    <name type="scientific">Etheostoma spectabile</name>
    <name type="common">orangethroat darter</name>
    <dbReference type="NCBI Taxonomy" id="54343"/>
    <lineage>
        <taxon>Eukaryota</taxon>
        <taxon>Metazoa</taxon>
        <taxon>Chordata</taxon>
        <taxon>Craniata</taxon>
        <taxon>Vertebrata</taxon>
        <taxon>Euteleostomi</taxon>
        <taxon>Actinopterygii</taxon>
        <taxon>Neopterygii</taxon>
        <taxon>Teleostei</taxon>
        <taxon>Neoteleostei</taxon>
        <taxon>Acanthomorphata</taxon>
        <taxon>Eupercaria</taxon>
        <taxon>Perciformes</taxon>
        <taxon>Percoidei</taxon>
        <taxon>Percidae</taxon>
        <taxon>Etheostomatinae</taxon>
        <taxon>Etheostoma</taxon>
    </lineage>
</organism>
<keyword evidence="3" id="KW-1185">Reference proteome</keyword>
<feature type="domain" description="DUF6729" evidence="1">
    <location>
        <begin position="1"/>
        <end position="42"/>
    </location>
</feature>
<dbReference type="Proteomes" id="UP000327493">
    <property type="component" value="Unassembled WGS sequence"/>
</dbReference>
<comment type="caution">
    <text evidence="2">The sequence shown here is derived from an EMBL/GenBank/DDBJ whole genome shotgun (WGS) entry which is preliminary data.</text>
</comment>
<accession>A0A5J5CB88</accession>
<sequence>MATEYLQCPSCLKKVAGWLQNMLEQLDIAHREQFPAVLTYKYV</sequence>
<dbReference type="PANTHER" id="PTHR24401:SF29">
    <property type="entry name" value="SI:CH211-243P7.3-RELATED"/>
    <property type="match status" value="1"/>
</dbReference>
<evidence type="ECO:0000259" key="1">
    <source>
        <dbReference type="Pfam" id="PF20499"/>
    </source>
</evidence>
<name>A0A5J5CB88_9PERO</name>
<dbReference type="Pfam" id="PF20499">
    <property type="entry name" value="DUF6729"/>
    <property type="match status" value="1"/>
</dbReference>
<evidence type="ECO:0000313" key="2">
    <source>
        <dbReference type="EMBL" id="KAA8577746.1"/>
    </source>
</evidence>
<reference evidence="2 3" key="1">
    <citation type="submission" date="2019-08" db="EMBL/GenBank/DDBJ databases">
        <title>A chromosome-level genome assembly, high-density linkage maps, and genome scans reveal the genomic architecture of hybrid incompatibilities underlying speciation via character displacement in darters (Percidae: Etheostominae).</title>
        <authorList>
            <person name="Moran R.L."/>
            <person name="Catchen J.M."/>
            <person name="Fuller R.C."/>
        </authorList>
    </citation>
    <scope>NUCLEOTIDE SEQUENCE [LARGE SCALE GENOMIC DNA]</scope>
    <source>
        <strain evidence="2">EspeVRDwgs_2016</strain>
        <tissue evidence="2">Muscle</tissue>
    </source>
</reference>
<gene>
    <name evidence="2" type="ORF">FQN60_010583</name>
</gene>